<keyword evidence="3" id="KW-1185">Reference proteome</keyword>
<feature type="domain" description="DUF547" evidence="1">
    <location>
        <begin position="70"/>
        <end position="195"/>
    </location>
</feature>
<dbReference type="Proteomes" id="UP000295741">
    <property type="component" value="Unassembled WGS sequence"/>
</dbReference>
<evidence type="ECO:0000313" key="2">
    <source>
        <dbReference type="EMBL" id="TDO28837.1"/>
    </source>
</evidence>
<dbReference type="InterPro" id="IPR006869">
    <property type="entry name" value="DUF547"/>
</dbReference>
<sequence length="262" mass="30387">MQKVFLFLFLFLLQIIALEKASAGTVVDADENRLTKASQSFLLAVKKREPVDSFLLFFQKITPAELMAELNTDNRKKTFWLNIYNAYTQLWLSENPAQYKKRSQFFGNKRIAIAGERLSLDRIEHGLLRRSKTKWSMGYVNRLFPSGFEKNNRVDTVDYRIHFALNCGAKSCPPIAFYRAEQLDKQLDLATRVYLKSEADYDTTKNQIALPAIMGWFRADFGGKKNMKQLLKKTGVIPMEAAPSISFKKYDWNLYLDNYKTE</sequence>
<evidence type="ECO:0000313" key="3">
    <source>
        <dbReference type="Proteomes" id="UP000295741"/>
    </source>
</evidence>
<dbReference type="PANTHER" id="PTHR46361:SF3">
    <property type="entry name" value="ELECTRON CARRIER_ PROTEIN DISULFIDE OXIDOREDUCTASE"/>
    <property type="match status" value="1"/>
</dbReference>
<comment type="caution">
    <text evidence="2">The sequence shown here is derived from an EMBL/GenBank/DDBJ whole genome shotgun (WGS) entry which is preliminary data.</text>
</comment>
<dbReference type="PANTHER" id="PTHR46361">
    <property type="entry name" value="ELECTRON CARRIER/ PROTEIN DISULFIDE OXIDOREDUCTASE"/>
    <property type="match status" value="1"/>
</dbReference>
<dbReference type="Pfam" id="PF04784">
    <property type="entry name" value="DUF547"/>
    <property type="match status" value="1"/>
</dbReference>
<dbReference type="EMBL" id="SNWP01000010">
    <property type="protein sequence ID" value="TDO28837.1"/>
    <property type="molecule type" value="Genomic_DNA"/>
</dbReference>
<evidence type="ECO:0000259" key="1">
    <source>
        <dbReference type="Pfam" id="PF04784"/>
    </source>
</evidence>
<name>A0A4R6J1U7_9BACT</name>
<organism evidence="2 3">
    <name type="scientific">Sediminibacterium goheungense</name>
    <dbReference type="NCBI Taxonomy" id="1086393"/>
    <lineage>
        <taxon>Bacteria</taxon>
        <taxon>Pseudomonadati</taxon>
        <taxon>Bacteroidota</taxon>
        <taxon>Chitinophagia</taxon>
        <taxon>Chitinophagales</taxon>
        <taxon>Chitinophagaceae</taxon>
        <taxon>Sediminibacterium</taxon>
    </lineage>
</organism>
<gene>
    <name evidence="2" type="ORF">BC659_0917</name>
</gene>
<reference evidence="2 3" key="1">
    <citation type="submission" date="2019-03" db="EMBL/GenBank/DDBJ databases">
        <title>Genomic Encyclopedia of Archaeal and Bacterial Type Strains, Phase II (KMG-II): from individual species to whole genera.</title>
        <authorList>
            <person name="Goeker M."/>
        </authorList>
    </citation>
    <scope>NUCLEOTIDE SEQUENCE [LARGE SCALE GENOMIC DNA]</scope>
    <source>
        <strain evidence="2 3">DSM 28323</strain>
    </source>
</reference>
<proteinExistence type="predicted"/>
<dbReference type="OrthoDB" id="526867at2"/>
<protein>
    <submittedName>
        <fullName evidence="2">Uncharacterized protein DUF547</fullName>
    </submittedName>
</protein>
<accession>A0A4R6J1U7</accession>
<dbReference type="RefSeq" id="WP_133473456.1">
    <property type="nucleotide sequence ID" value="NZ_SNWP01000010.1"/>
</dbReference>
<dbReference type="AlphaFoldDB" id="A0A4R6J1U7"/>